<feature type="compositionally biased region" description="Basic and acidic residues" evidence="1">
    <location>
        <begin position="58"/>
        <end position="67"/>
    </location>
</feature>
<gene>
    <name evidence="2" type="ORF">AMTR_s00009p00250760</name>
</gene>
<evidence type="ECO:0000256" key="1">
    <source>
        <dbReference type="SAM" id="MobiDB-lite"/>
    </source>
</evidence>
<dbReference type="EMBL" id="KI397501">
    <property type="protein sequence ID" value="ERM95069.1"/>
    <property type="molecule type" value="Genomic_DNA"/>
</dbReference>
<dbReference type="PANTHER" id="PTHR37696">
    <property type="entry name" value="ADENYLOSUCCINATE SYNTHETASE-RELATED"/>
    <property type="match status" value="1"/>
</dbReference>
<dbReference type="Proteomes" id="UP000017836">
    <property type="component" value="Unassembled WGS sequence"/>
</dbReference>
<name>W1NIL7_AMBTC</name>
<sequence length="77" mass="8376">MDPKTDKLVRRVAIVTTAVAAYFLLTQDYGPNPNALDPIKKAINSAEAVVKSYIFKSREEPRGKEGGDTSITHGKGQ</sequence>
<dbReference type="eggNOG" id="ENOG502S8P1">
    <property type="taxonomic scope" value="Eukaryota"/>
</dbReference>
<dbReference type="HOGENOM" id="CLU_198540_0_0_1"/>
<evidence type="ECO:0000313" key="2">
    <source>
        <dbReference type="EMBL" id="ERM95069.1"/>
    </source>
</evidence>
<protein>
    <submittedName>
        <fullName evidence="2">Uncharacterized protein</fullName>
    </submittedName>
</protein>
<keyword evidence="3" id="KW-1185">Reference proteome</keyword>
<accession>W1NIL7</accession>
<evidence type="ECO:0000313" key="3">
    <source>
        <dbReference type="Proteomes" id="UP000017836"/>
    </source>
</evidence>
<dbReference type="Gramene" id="ERM95069">
    <property type="protein sequence ID" value="ERM95069"/>
    <property type="gene ID" value="AMTR_s00009p00250760"/>
</dbReference>
<reference evidence="3" key="1">
    <citation type="journal article" date="2013" name="Science">
        <title>The Amborella genome and the evolution of flowering plants.</title>
        <authorList>
            <consortium name="Amborella Genome Project"/>
        </authorList>
    </citation>
    <scope>NUCLEOTIDE SEQUENCE [LARGE SCALE GENOMIC DNA]</scope>
</reference>
<proteinExistence type="predicted"/>
<dbReference type="AlphaFoldDB" id="W1NIL7"/>
<feature type="region of interest" description="Disordered" evidence="1">
    <location>
        <begin position="58"/>
        <end position="77"/>
    </location>
</feature>
<organism evidence="2 3">
    <name type="scientific">Amborella trichopoda</name>
    <dbReference type="NCBI Taxonomy" id="13333"/>
    <lineage>
        <taxon>Eukaryota</taxon>
        <taxon>Viridiplantae</taxon>
        <taxon>Streptophyta</taxon>
        <taxon>Embryophyta</taxon>
        <taxon>Tracheophyta</taxon>
        <taxon>Spermatophyta</taxon>
        <taxon>Magnoliopsida</taxon>
        <taxon>Amborellales</taxon>
        <taxon>Amborellaceae</taxon>
        <taxon>Amborella</taxon>
    </lineage>
</organism>
<dbReference type="PANTHER" id="PTHR37696:SF1">
    <property type="entry name" value="ADENYLOSUCCINATE SYNTHETASE-RELATED"/>
    <property type="match status" value="1"/>
</dbReference>
<dbReference type="OMA" id="KQFIFGP"/>